<sequence length="277" mass="30580">MRRIVLPVVLPALLAAPLPGAALGQATAQADQGIQTVTVTYTRDPVDKSYRKMIRGMERFQREHGLAPQATLRFRLLPRAPTVDMHGITLRVAGDHITVPVAVASDNSFVLPRNEQALQEDAAVVANRKTTSMTWRAQVTTPGLPPGTRRLGDLRLECLVGMEAGLVSNSSPLFGWISNALTSPEQVCNSPDGNFLYFTERPLFSVTLHAGDRTEVLPFRFLYAGGEQTRDMLPFCDCQVLLDRTYYAPIWDRGWPDDTLVTVDYMDDAPPAQESTP</sequence>
<gene>
    <name evidence="2" type="ORF">NX784_21460</name>
</gene>
<name>A0ABT1ZW48_9BURK</name>
<proteinExistence type="predicted"/>
<organism evidence="2 3">
    <name type="scientific">Massilia pinisoli</name>
    <dbReference type="NCBI Taxonomy" id="1772194"/>
    <lineage>
        <taxon>Bacteria</taxon>
        <taxon>Pseudomonadati</taxon>
        <taxon>Pseudomonadota</taxon>
        <taxon>Betaproteobacteria</taxon>
        <taxon>Burkholderiales</taxon>
        <taxon>Oxalobacteraceae</taxon>
        <taxon>Telluria group</taxon>
        <taxon>Massilia</taxon>
    </lineage>
</organism>
<accession>A0ABT1ZW48</accession>
<comment type="caution">
    <text evidence="2">The sequence shown here is derived from an EMBL/GenBank/DDBJ whole genome shotgun (WGS) entry which is preliminary data.</text>
</comment>
<feature type="chain" id="PRO_5045916577" evidence="1">
    <location>
        <begin position="22"/>
        <end position="277"/>
    </location>
</feature>
<reference evidence="2 3" key="1">
    <citation type="submission" date="2022-08" db="EMBL/GenBank/DDBJ databases">
        <title>Reclassification of Massilia species as members of the genera Telluria, Duganella, Pseudoduganella, Mokoshia gen. nov. and Zemynaea gen. nov. using orthogonal and non-orthogonal genome-based approaches.</title>
        <authorList>
            <person name="Bowman J.P."/>
        </authorList>
    </citation>
    <scope>NUCLEOTIDE SEQUENCE [LARGE SCALE GENOMIC DNA]</scope>
    <source>
        <strain evidence="2 3">JCM 31316</strain>
    </source>
</reference>
<evidence type="ECO:0000256" key="1">
    <source>
        <dbReference type="SAM" id="SignalP"/>
    </source>
</evidence>
<protein>
    <submittedName>
        <fullName evidence="2">Uncharacterized protein</fullName>
    </submittedName>
</protein>
<feature type="signal peptide" evidence="1">
    <location>
        <begin position="1"/>
        <end position="21"/>
    </location>
</feature>
<dbReference type="RefSeq" id="WP_258818735.1">
    <property type="nucleotide sequence ID" value="NZ_JANUGW010000019.1"/>
</dbReference>
<dbReference type="EMBL" id="JANUGW010000019">
    <property type="protein sequence ID" value="MCS0584171.1"/>
    <property type="molecule type" value="Genomic_DNA"/>
</dbReference>
<dbReference type="Proteomes" id="UP001204151">
    <property type="component" value="Unassembled WGS sequence"/>
</dbReference>
<evidence type="ECO:0000313" key="3">
    <source>
        <dbReference type="Proteomes" id="UP001204151"/>
    </source>
</evidence>
<keyword evidence="3" id="KW-1185">Reference proteome</keyword>
<evidence type="ECO:0000313" key="2">
    <source>
        <dbReference type="EMBL" id="MCS0584171.1"/>
    </source>
</evidence>
<keyword evidence="1" id="KW-0732">Signal</keyword>